<keyword evidence="5" id="KW-0547">Nucleotide-binding</keyword>
<evidence type="ECO:0000256" key="8">
    <source>
        <dbReference type="ARBA" id="ARBA00023012"/>
    </source>
</evidence>
<dbReference type="GO" id="GO:0000155">
    <property type="term" value="F:phosphorelay sensor kinase activity"/>
    <property type="evidence" value="ECO:0007669"/>
    <property type="project" value="InterPro"/>
</dbReference>
<comment type="caution">
    <text evidence="12">The sequence shown here is derived from an EMBL/GenBank/DDBJ whole genome shotgun (WGS) entry which is preliminary data.</text>
</comment>
<name>A0A563EJH8_9PSEU</name>
<evidence type="ECO:0000313" key="12">
    <source>
        <dbReference type="EMBL" id="TWP46919.1"/>
    </source>
</evidence>
<evidence type="ECO:0000256" key="4">
    <source>
        <dbReference type="ARBA" id="ARBA00022679"/>
    </source>
</evidence>
<dbReference type="InterPro" id="IPR036890">
    <property type="entry name" value="HATPase_C_sf"/>
</dbReference>
<gene>
    <name evidence="12" type="ORF">FKR81_33965</name>
</gene>
<keyword evidence="7" id="KW-0067">ATP-binding</keyword>
<keyword evidence="3" id="KW-0597">Phosphoprotein</keyword>
<evidence type="ECO:0000259" key="10">
    <source>
        <dbReference type="Pfam" id="PF02518"/>
    </source>
</evidence>
<evidence type="ECO:0000256" key="7">
    <source>
        <dbReference type="ARBA" id="ARBA00022840"/>
    </source>
</evidence>
<comment type="catalytic activity">
    <reaction evidence="1">
        <text>ATP + protein L-histidine = ADP + protein N-phospho-L-histidine.</text>
        <dbReference type="EC" id="2.7.13.3"/>
    </reaction>
</comment>
<dbReference type="Pfam" id="PF07730">
    <property type="entry name" value="HisKA_3"/>
    <property type="match status" value="1"/>
</dbReference>
<evidence type="ECO:0000256" key="6">
    <source>
        <dbReference type="ARBA" id="ARBA00022777"/>
    </source>
</evidence>
<feature type="transmembrane region" description="Helical" evidence="9">
    <location>
        <begin position="41"/>
        <end position="67"/>
    </location>
</feature>
<evidence type="ECO:0000313" key="13">
    <source>
        <dbReference type="Proteomes" id="UP000316639"/>
    </source>
</evidence>
<dbReference type="Gene3D" id="3.30.565.10">
    <property type="entry name" value="Histidine kinase-like ATPase, C-terminal domain"/>
    <property type="match status" value="1"/>
</dbReference>
<keyword evidence="9" id="KW-0812">Transmembrane</keyword>
<dbReference type="SUPFAM" id="SSF55874">
    <property type="entry name" value="ATPase domain of HSP90 chaperone/DNA topoisomerase II/histidine kinase"/>
    <property type="match status" value="1"/>
</dbReference>
<dbReference type="AlphaFoldDB" id="A0A563EJH8"/>
<dbReference type="GO" id="GO:0016020">
    <property type="term" value="C:membrane"/>
    <property type="evidence" value="ECO:0007669"/>
    <property type="project" value="InterPro"/>
</dbReference>
<dbReference type="Gene3D" id="1.20.5.1930">
    <property type="match status" value="1"/>
</dbReference>
<feature type="domain" description="Histidine kinase/HSP90-like ATPase" evidence="10">
    <location>
        <begin position="241"/>
        <end position="326"/>
    </location>
</feature>
<evidence type="ECO:0000256" key="9">
    <source>
        <dbReference type="SAM" id="Phobius"/>
    </source>
</evidence>
<protein>
    <recommendedName>
        <fullName evidence="2">histidine kinase</fullName>
        <ecNumber evidence="2">2.7.13.3</ecNumber>
    </recommendedName>
</protein>
<dbReference type="Pfam" id="PF02518">
    <property type="entry name" value="HATPase_c"/>
    <property type="match status" value="1"/>
</dbReference>
<organism evidence="12 13">
    <name type="scientific">Lentzea tibetensis</name>
    <dbReference type="NCBI Taxonomy" id="2591470"/>
    <lineage>
        <taxon>Bacteria</taxon>
        <taxon>Bacillati</taxon>
        <taxon>Actinomycetota</taxon>
        <taxon>Actinomycetes</taxon>
        <taxon>Pseudonocardiales</taxon>
        <taxon>Pseudonocardiaceae</taxon>
        <taxon>Lentzea</taxon>
    </lineage>
</organism>
<evidence type="ECO:0000256" key="5">
    <source>
        <dbReference type="ARBA" id="ARBA00022741"/>
    </source>
</evidence>
<feature type="transmembrane region" description="Helical" evidence="9">
    <location>
        <begin position="12"/>
        <end position="29"/>
    </location>
</feature>
<proteinExistence type="predicted"/>
<sequence>MLERQDPPLWQVVPLALAIGLPVAVRRWYPLTTMTVASAATAAAVLTTAIPVEAIGAPLASLCVCLYSVAVERPRTHSLLAGAASVVLIGLLGSLTEVAQLSLALAVAWVIGYTTRVRRSFVTREAEQQAAQALTDERLRIARELHDIVAHNLSLIAVKASTAAHVRSPDEAFDALAVISDTSRTALAEMRHLLGVLRSDASLAPAPGLAALPDLVDRAAMAGVTVSLDVRGSLDVPPGVSLSAYRIVQESVTNVVKHATPASCAVSVEITDALVRIDVTDDGPGSLAPMGHGLLGMRERVAVYDGTFSAGPLAAGGFQVRAELPYR</sequence>
<keyword evidence="4" id="KW-0808">Transferase</keyword>
<keyword evidence="9" id="KW-0472">Membrane</keyword>
<evidence type="ECO:0000256" key="2">
    <source>
        <dbReference type="ARBA" id="ARBA00012438"/>
    </source>
</evidence>
<dbReference type="Proteomes" id="UP000316639">
    <property type="component" value="Unassembled WGS sequence"/>
</dbReference>
<dbReference type="InterPro" id="IPR011712">
    <property type="entry name" value="Sig_transdc_His_kin_sub3_dim/P"/>
</dbReference>
<feature type="transmembrane region" description="Helical" evidence="9">
    <location>
        <begin position="79"/>
        <end position="112"/>
    </location>
</feature>
<dbReference type="EMBL" id="VOBR01000029">
    <property type="protein sequence ID" value="TWP46919.1"/>
    <property type="molecule type" value="Genomic_DNA"/>
</dbReference>
<keyword evidence="8" id="KW-0902">Two-component regulatory system</keyword>
<reference evidence="12 13" key="1">
    <citation type="submission" date="2019-07" db="EMBL/GenBank/DDBJ databases">
        <title>Lentzea xizangensis sp. nov., isolated from Qinghai-Tibetan Plateau Soils.</title>
        <authorList>
            <person name="Huang J."/>
        </authorList>
    </citation>
    <scope>NUCLEOTIDE SEQUENCE [LARGE SCALE GENOMIC DNA]</scope>
    <source>
        <strain evidence="12 13">FXJ1.1311</strain>
    </source>
</reference>
<keyword evidence="9" id="KW-1133">Transmembrane helix</keyword>
<dbReference type="InterPro" id="IPR050482">
    <property type="entry name" value="Sensor_HK_TwoCompSys"/>
</dbReference>
<dbReference type="GO" id="GO:0005524">
    <property type="term" value="F:ATP binding"/>
    <property type="evidence" value="ECO:0007669"/>
    <property type="project" value="UniProtKB-KW"/>
</dbReference>
<dbReference type="PANTHER" id="PTHR24421">
    <property type="entry name" value="NITRATE/NITRITE SENSOR PROTEIN NARX-RELATED"/>
    <property type="match status" value="1"/>
</dbReference>
<keyword evidence="6 12" id="KW-0418">Kinase</keyword>
<accession>A0A563EJH8</accession>
<dbReference type="PANTHER" id="PTHR24421:SF10">
    <property type="entry name" value="NITRATE_NITRITE SENSOR PROTEIN NARQ"/>
    <property type="match status" value="1"/>
</dbReference>
<dbReference type="InterPro" id="IPR003594">
    <property type="entry name" value="HATPase_dom"/>
</dbReference>
<keyword evidence="13" id="KW-1185">Reference proteome</keyword>
<evidence type="ECO:0000256" key="3">
    <source>
        <dbReference type="ARBA" id="ARBA00022553"/>
    </source>
</evidence>
<evidence type="ECO:0000259" key="11">
    <source>
        <dbReference type="Pfam" id="PF07730"/>
    </source>
</evidence>
<evidence type="ECO:0000256" key="1">
    <source>
        <dbReference type="ARBA" id="ARBA00000085"/>
    </source>
</evidence>
<dbReference type="OrthoDB" id="227596at2"/>
<dbReference type="EC" id="2.7.13.3" evidence="2"/>
<dbReference type="CDD" id="cd16917">
    <property type="entry name" value="HATPase_UhpB-NarQ-NarX-like"/>
    <property type="match status" value="1"/>
</dbReference>
<dbReference type="GO" id="GO:0046983">
    <property type="term" value="F:protein dimerization activity"/>
    <property type="evidence" value="ECO:0007669"/>
    <property type="project" value="InterPro"/>
</dbReference>
<feature type="domain" description="Signal transduction histidine kinase subgroup 3 dimerisation and phosphoacceptor" evidence="11">
    <location>
        <begin position="137"/>
        <end position="200"/>
    </location>
</feature>